<feature type="domain" description="Crinkler effector protein N-terminal" evidence="4">
    <location>
        <begin position="126"/>
        <end position="194"/>
    </location>
</feature>
<evidence type="ECO:0000313" key="5">
    <source>
        <dbReference type="EMBL" id="CEG47474.1"/>
    </source>
</evidence>
<name>A0A0P1B014_PLAHL</name>
<evidence type="ECO:0000256" key="2">
    <source>
        <dbReference type="ARBA" id="ARBA00004613"/>
    </source>
</evidence>
<dbReference type="InterPro" id="IPR027417">
    <property type="entry name" value="P-loop_NTPase"/>
</dbReference>
<dbReference type="RefSeq" id="XP_024583843.1">
    <property type="nucleotide sequence ID" value="XM_024718444.1"/>
</dbReference>
<organism evidence="5 6">
    <name type="scientific">Plasmopara halstedii</name>
    <name type="common">Downy mildew of sunflower</name>
    <dbReference type="NCBI Taxonomy" id="4781"/>
    <lineage>
        <taxon>Eukaryota</taxon>
        <taxon>Sar</taxon>
        <taxon>Stramenopiles</taxon>
        <taxon>Oomycota</taxon>
        <taxon>Peronosporomycetes</taxon>
        <taxon>Peronosporales</taxon>
        <taxon>Peronosporaceae</taxon>
        <taxon>Plasmopara</taxon>
    </lineage>
</organism>
<evidence type="ECO:0000259" key="4">
    <source>
        <dbReference type="Pfam" id="PF20147"/>
    </source>
</evidence>
<evidence type="ECO:0000256" key="1">
    <source>
        <dbReference type="ARBA" id="ARBA00004340"/>
    </source>
</evidence>
<keyword evidence="6" id="KW-1185">Reference proteome</keyword>
<protein>
    <submittedName>
        <fullName evidence="5">CRN-like protein</fullName>
    </submittedName>
</protein>
<dbReference type="InterPro" id="IPR045379">
    <property type="entry name" value="Crinkler_N"/>
</dbReference>
<dbReference type="Pfam" id="PF14516">
    <property type="entry name" value="AAA_35"/>
    <property type="match status" value="1"/>
</dbReference>
<dbReference type="GeneID" id="36399401"/>
<dbReference type="OMA" id="EWREWEP"/>
<proteinExistence type="predicted"/>
<dbReference type="Pfam" id="PF20147">
    <property type="entry name" value="Crinkler"/>
    <property type="match status" value="1"/>
</dbReference>
<dbReference type="GO" id="GO:0043657">
    <property type="term" value="C:host cell"/>
    <property type="evidence" value="ECO:0007669"/>
    <property type="project" value="UniProtKB-SubCell"/>
</dbReference>
<dbReference type="SUPFAM" id="SSF52540">
    <property type="entry name" value="P-loop containing nucleoside triphosphate hydrolases"/>
    <property type="match status" value="1"/>
</dbReference>
<comment type="subcellular location">
    <subcellularLocation>
        <location evidence="1">Host cell</location>
    </subcellularLocation>
    <subcellularLocation>
        <location evidence="2">Secreted</location>
    </subcellularLocation>
</comment>
<dbReference type="GO" id="GO:0005576">
    <property type="term" value="C:extracellular region"/>
    <property type="evidence" value="ECO:0007669"/>
    <property type="project" value="UniProtKB-SubCell"/>
</dbReference>
<evidence type="ECO:0000256" key="3">
    <source>
        <dbReference type="ARBA" id="ARBA00022525"/>
    </source>
</evidence>
<dbReference type="EMBL" id="CCYD01002589">
    <property type="protein sequence ID" value="CEG47474.1"/>
    <property type="molecule type" value="Genomic_DNA"/>
</dbReference>
<sequence>MYKEFRVNLSHAQALKVLHGKPVRLTHAQLNAGHAHYFGPETYKKLVKAYESGKGTTLHMPHGEVLWTHQSGLDILELCDWLKLCGVLRENFPHEDGRGRVGVRGIRRRGCVSREDSEQCESERAAGEDRKLTLYLARKKGEATWMKHDHTVKGFLRGGISTEYEEMLSSWILDEDCFGKNFQPGRKEIHVLVELPEVAVEPPKKKQRLEGNRIAFAGPLHQDECAVPFDTIDAFRQIKEGLSRKEVIGHPLFLLYGPRQFGKTTISYRIMDWIAKGTFWNRLGRCIDNRNAGCDYDSFKQLVEDCATQDRKQLCLIVDEMDHLFSNKELAIKFLLALRKWKAASYFRGFLGIGSHELVHHHEIFRENDKTSPFNVGNMIKMAPFSVEQMSAFFKLIDPRYSFPQSLQCGIMKYSSGAPGVFGSLIRFTVDKDKWTLEWREWEPWFQMGAFSGYLTQYNNTYYRIQGDLRSLTELEWEALKYILEDNGSLTASTVEGYCGIAVRGDQQRRLVDPLLRMGIVVQEAVVDWPLYLR</sequence>
<evidence type="ECO:0000313" key="6">
    <source>
        <dbReference type="Proteomes" id="UP000054928"/>
    </source>
</evidence>
<accession>A0A0P1B014</accession>
<reference evidence="6" key="1">
    <citation type="submission" date="2014-09" db="EMBL/GenBank/DDBJ databases">
        <authorList>
            <person name="Sharma Rahul"/>
            <person name="Thines Marco"/>
        </authorList>
    </citation>
    <scope>NUCLEOTIDE SEQUENCE [LARGE SCALE GENOMIC DNA]</scope>
</reference>
<keyword evidence="3" id="KW-0964">Secreted</keyword>
<dbReference type="AlphaFoldDB" id="A0A0P1B014"/>
<dbReference type="OrthoDB" id="129307at2759"/>
<dbReference type="Proteomes" id="UP000054928">
    <property type="component" value="Unassembled WGS sequence"/>
</dbReference>